<dbReference type="SUPFAM" id="SSF54373">
    <property type="entry name" value="FAD-linked reductases, C-terminal domain"/>
    <property type="match status" value="1"/>
</dbReference>
<evidence type="ECO:0000313" key="5">
    <source>
        <dbReference type="Proteomes" id="UP001337655"/>
    </source>
</evidence>
<dbReference type="Pfam" id="PF13041">
    <property type="entry name" value="PPR_2"/>
    <property type="match status" value="1"/>
</dbReference>
<dbReference type="NCBIfam" id="TIGR00756">
    <property type="entry name" value="PPR"/>
    <property type="match status" value="1"/>
</dbReference>
<dbReference type="InterPro" id="IPR011990">
    <property type="entry name" value="TPR-like_helical_dom_sf"/>
</dbReference>
<sequence length="1417" mass="158266">MNGYVCRNCRLQAAVKRRLYAGLYRGQQLSQSARRKQDSVDDLFEEASRPRGRAGLKDDPERPLGRYSARALRPQQLLEQLDKPAQRDHVSSQQQVDSRPPQHENTGPRYRANKRPPRDTATPRQPSLMHEGDVTSRLWKLRETLIHASDAGEENSLDQEVWPLLVEILSSGGNLDLQSFNSANRDGDFRAAIHSWTIRICDAWLLRLPSWLSSGARADTEMQSQPTALQAIELCALFSVGFRSKAAKVLWYASRDLWELRSTTSEDSSSEKSVLRDVVEVWNLCMANQLWRGDLMRRSKFPYFRSLIADRSALTWDFLPKPEDIDVLVQQPTAIGSTSSSIARSMSVLCGQINKPLDSKRLPAFSGQYHHDSASAAILTMSCFTKHRRELPDPSLKDFEPWMELMGATIQKVPDRRVPDALAERATTVTDQAIADKYKALFEELELDLDAASIPPSRSVGAVQAPRSGNRIDAHSSTTDQLSESPKNAQDPVESHIGSEKRAAMDDAGAMPSEEQSPSSTEANLKKRFTWLSIKRLGRAAEQQDLKATDRVRGDVYKFVKDNPGVQLPLQLYEHLILTYLALRNFKGATECWGNMLRAGHQATAKTYTIAIRYSQRLKSLDAMNHFWAKMRQERVQPDVHAWTACIYGLFTHGRVDAGLRALTDMGQEWLATAKAAQAPHSLGKAKKGKPSSSSASSDQVVHMVQGDINGVPKPTVYTMNSAITGLSINHSELIPKILGWGRSFGIEPDSVTYNTLINVSMRNGQPAEAMNLLRRMRSLNMEADGNTWNILFNALFESGVVENLEPKQQEEKVMQLITSLEEANAAPIAEKGYGVVIDRMARIYNNPKAFQTVLNHMMKRGVEPTSYHYTTLMQFYFEHDPPDLAAVESLWNRIKTGKTGYGTALGPPFYNRMVEGYAMNHAAVGTAPMLSFLSQMEAQGKRPSWRALECVARALAKREEWDRLVQIADTVRRRLQESGVGGTTTGQHDFWAFVISTGIYRHEGITEPNQLMVGNMGRPIGGSLAGLMHALTFLSLPNPPKVRILERSPTALLHNQGAGVVAGGDTLHFFEQYVRPGREISVCSPMRHYLDRKGEEMPESVEHRTQRMTSWDLLYHLLRWRVEGLESEYVEGLERDERPKADYENGCIVTNVEDAGSEGVKLTWTHKDRGEGQTATADLVVAADGASSSIRRMLMPEVERKYAGYVAWRGTVPETELSDAAKDAFVEKFTFFHQTGTQILGYLIPGRSGTLEAGQRLFNWVWYCNYNDGSAELEELMTGTDGKRHAITLPVGTMKPQVWEQQKDHAKELLPPQFAEAVGKTQQPFVQAITDNIAPQNSFLAGKVLMVGDALAGFRPHTAASTSQAAFDALTLGLWMGGEIDQQEYGARVKQYARETQKHGVNLGERSQFGRHPLAG</sequence>
<feature type="compositionally biased region" description="Basic and acidic residues" evidence="2">
    <location>
        <begin position="55"/>
        <end position="64"/>
    </location>
</feature>
<evidence type="ECO:0000256" key="2">
    <source>
        <dbReference type="SAM" id="MobiDB-lite"/>
    </source>
</evidence>
<organism evidence="4 5">
    <name type="scientific">Saxophila tyrrhenica</name>
    <dbReference type="NCBI Taxonomy" id="1690608"/>
    <lineage>
        <taxon>Eukaryota</taxon>
        <taxon>Fungi</taxon>
        <taxon>Dikarya</taxon>
        <taxon>Ascomycota</taxon>
        <taxon>Pezizomycotina</taxon>
        <taxon>Dothideomycetes</taxon>
        <taxon>Dothideomycetidae</taxon>
        <taxon>Mycosphaerellales</taxon>
        <taxon>Extremaceae</taxon>
        <taxon>Saxophila</taxon>
    </lineage>
</organism>
<name>A0AAV9NV87_9PEZI</name>
<keyword evidence="5" id="KW-1185">Reference proteome</keyword>
<dbReference type="Proteomes" id="UP001337655">
    <property type="component" value="Unassembled WGS sequence"/>
</dbReference>
<dbReference type="PANTHER" id="PTHR47469:SF2">
    <property type="entry name" value="OS06G0597600 PROTEIN"/>
    <property type="match status" value="1"/>
</dbReference>
<dbReference type="PROSITE" id="PS51375">
    <property type="entry name" value="PPR"/>
    <property type="match status" value="1"/>
</dbReference>
<feature type="compositionally biased region" description="Basic and acidic residues" evidence="2">
    <location>
        <begin position="80"/>
        <end position="90"/>
    </location>
</feature>
<dbReference type="SUPFAM" id="SSF51905">
    <property type="entry name" value="FAD/NAD(P)-binding domain"/>
    <property type="match status" value="1"/>
</dbReference>
<dbReference type="Gene3D" id="1.25.40.10">
    <property type="entry name" value="Tetratricopeptide repeat domain"/>
    <property type="match status" value="2"/>
</dbReference>
<evidence type="ECO:0000313" key="4">
    <source>
        <dbReference type="EMBL" id="KAK5163479.1"/>
    </source>
</evidence>
<proteinExistence type="predicted"/>
<dbReference type="EMBL" id="JAVRRT010000025">
    <property type="protein sequence ID" value="KAK5163479.1"/>
    <property type="molecule type" value="Genomic_DNA"/>
</dbReference>
<dbReference type="InterPro" id="IPR036188">
    <property type="entry name" value="FAD/NAD-bd_sf"/>
</dbReference>
<feature type="domain" description="2,6-dihydroxypyridine 3-monooxygenase substrate binding" evidence="3">
    <location>
        <begin position="1203"/>
        <end position="1332"/>
    </location>
</feature>
<dbReference type="Gene3D" id="3.30.9.60">
    <property type="match status" value="1"/>
</dbReference>
<dbReference type="InterPro" id="IPR002885">
    <property type="entry name" value="PPR_rpt"/>
</dbReference>
<dbReference type="Pfam" id="PF22607">
    <property type="entry name" value="FAD_binding-like"/>
    <property type="match status" value="1"/>
</dbReference>
<comment type="caution">
    <text evidence="4">The sequence shown here is derived from an EMBL/GenBank/DDBJ whole genome shotgun (WGS) entry which is preliminary data.</text>
</comment>
<accession>A0AAV9NV87</accession>
<feature type="region of interest" description="Disordered" evidence="2">
    <location>
        <begin position="28"/>
        <end position="133"/>
    </location>
</feature>
<protein>
    <recommendedName>
        <fullName evidence="3">2,6-dihydroxypyridine 3-monooxygenase substrate binding domain-containing protein</fullName>
    </recommendedName>
</protein>
<evidence type="ECO:0000259" key="3">
    <source>
        <dbReference type="Pfam" id="PF22607"/>
    </source>
</evidence>
<feature type="compositionally biased region" description="Polar residues" evidence="2">
    <location>
        <begin position="475"/>
        <end position="488"/>
    </location>
</feature>
<gene>
    <name evidence="4" type="ORF">LTR77_010661</name>
</gene>
<dbReference type="RefSeq" id="XP_064653956.1">
    <property type="nucleotide sequence ID" value="XM_064807878.1"/>
</dbReference>
<dbReference type="GeneID" id="89931986"/>
<feature type="repeat" description="PPR" evidence="1">
    <location>
        <begin position="750"/>
        <end position="784"/>
    </location>
</feature>
<evidence type="ECO:0000256" key="1">
    <source>
        <dbReference type="PROSITE-ProRule" id="PRU00708"/>
    </source>
</evidence>
<feature type="region of interest" description="Disordered" evidence="2">
    <location>
        <begin position="456"/>
        <end position="522"/>
    </location>
</feature>
<feature type="compositionally biased region" description="Basic and acidic residues" evidence="2">
    <location>
        <begin position="493"/>
        <end position="505"/>
    </location>
</feature>
<dbReference type="InterPro" id="IPR054707">
    <property type="entry name" value="DhpH_subs-bd"/>
</dbReference>
<dbReference type="InterPro" id="IPR053212">
    <property type="entry name" value="DHP_3-monooxygenase"/>
</dbReference>
<reference evidence="4 5" key="1">
    <citation type="submission" date="2023-08" db="EMBL/GenBank/DDBJ databases">
        <title>Black Yeasts Isolated from many extreme environments.</title>
        <authorList>
            <person name="Coleine C."/>
            <person name="Stajich J.E."/>
            <person name="Selbmann L."/>
        </authorList>
    </citation>
    <scope>NUCLEOTIDE SEQUENCE [LARGE SCALE GENOMIC DNA]</scope>
    <source>
        <strain evidence="4 5">CCFEE 5935</strain>
    </source>
</reference>
<dbReference type="PANTHER" id="PTHR47469">
    <property type="entry name" value="MONOOXYGENASE-LIKE"/>
    <property type="match status" value="1"/>
</dbReference>